<gene>
    <name evidence="1" type="ORF">BCR44DRAFT_69985</name>
</gene>
<dbReference type="InterPro" id="IPR052050">
    <property type="entry name" value="SecEffector_AnkRepeat"/>
</dbReference>
<proteinExistence type="predicted"/>
<evidence type="ECO:0000313" key="2">
    <source>
        <dbReference type="Proteomes" id="UP000193411"/>
    </source>
</evidence>
<organism evidence="1 2">
    <name type="scientific">Catenaria anguillulae PL171</name>
    <dbReference type="NCBI Taxonomy" id="765915"/>
    <lineage>
        <taxon>Eukaryota</taxon>
        <taxon>Fungi</taxon>
        <taxon>Fungi incertae sedis</taxon>
        <taxon>Blastocladiomycota</taxon>
        <taxon>Blastocladiomycetes</taxon>
        <taxon>Blastocladiales</taxon>
        <taxon>Catenariaceae</taxon>
        <taxon>Catenaria</taxon>
    </lineage>
</organism>
<dbReference type="OrthoDB" id="543798at2759"/>
<comment type="caution">
    <text evidence="1">The sequence shown here is derived from an EMBL/GenBank/DDBJ whole genome shotgun (WGS) entry which is preliminary data.</text>
</comment>
<dbReference type="EMBL" id="MCFL01000001">
    <property type="protein sequence ID" value="ORZ41167.1"/>
    <property type="molecule type" value="Genomic_DNA"/>
</dbReference>
<protein>
    <recommendedName>
        <fullName evidence="3">Ankyrin repeat-containing domain protein</fullName>
    </recommendedName>
</protein>
<accession>A0A1Y2I2S0</accession>
<evidence type="ECO:0008006" key="3">
    <source>
        <dbReference type="Google" id="ProtNLM"/>
    </source>
</evidence>
<name>A0A1Y2I2S0_9FUNG</name>
<dbReference type="SUPFAM" id="SSF140860">
    <property type="entry name" value="Pseudo ankyrin repeat-like"/>
    <property type="match status" value="1"/>
</dbReference>
<sequence>MNTTTMDTFSNPTNPIQLTVELIDNVLVYAMRLHVGTSRDYRRQSHELHTIHTLLTAMHPESHRRDVIRAAIMSAWWMDLDWASKRRQLLLFDSMAALHGPGCRPVQFSKGGLDRAASLGFFNVVKWWYARHDEHVLRLPDVSAAAFGKGLARIQVQEQAEFDLAVVWAVSRFGDSFLVAMLETIIDSAITQGQKRILEYLAPHLVSNPAQSKVTYETFCLLARAAGKNKRAWAIEWIAQHLCQFIDTSLIDPNLFHGLSFRTALACHHQAFLGSLASGDLEWVQRVYAQWKRSCPPFTLTGDLTLFIAIASEAGHLQVIQWMVGHLCNACDSLEIDVEAIALNGHAHVLEWWSTTGVHLIQGTKLIPPTRPNMLYLLTKRGWTLVVQWWVTSSGMSFEAGETPIVVAAKYGNIELLTWWDNRLRSEGGRKNRGCPRFTLVALEQASACGHVHVLDWWVLNNKPFPECLHYGPFDIVKRACRAGRLGVVQWWCAHMMKSTDSSSLCIWTDKNCMLQLIQESQGTQLDVFDWLDELWARMFGKPAKLHMNNMAVIHPLLAHVYRARGFELSLSRHAQRLMVRKCIRKGYVLVLHDLMRWGIVGLDSLTVLNHHGDLHKDNSSFDCRACVNEWIWGTSRALFEN</sequence>
<reference evidence="1 2" key="1">
    <citation type="submission" date="2016-07" db="EMBL/GenBank/DDBJ databases">
        <title>Pervasive Adenine N6-methylation of Active Genes in Fungi.</title>
        <authorList>
            <consortium name="DOE Joint Genome Institute"/>
            <person name="Mondo S.J."/>
            <person name="Dannebaum R.O."/>
            <person name="Kuo R.C."/>
            <person name="Labutti K."/>
            <person name="Haridas S."/>
            <person name="Kuo A."/>
            <person name="Salamov A."/>
            <person name="Ahrendt S.R."/>
            <person name="Lipzen A."/>
            <person name="Sullivan W."/>
            <person name="Andreopoulos W.B."/>
            <person name="Clum A."/>
            <person name="Lindquist E."/>
            <person name="Daum C."/>
            <person name="Ramamoorthy G.K."/>
            <person name="Gryganskyi A."/>
            <person name="Culley D."/>
            <person name="Magnuson J.K."/>
            <person name="James T.Y."/>
            <person name="O'Malley M.A."/>
            <person name="Stajich J.E."/>
            <person name="Spatafora J.W."/>
            <person name="Visel A."/>
            <person name="Grigoriev I.V."/>
        </authorList>
    </citation>
    <scope>NUCLEOTIDE SEQUENCE [LARGE SCALE GENOMIC DNA]</scope>
    <source>
        <strain evidence="1 2">PL171</strain>
    </source>
</reference>
<evidence type="ECO:0000313" key="1">
    <source>
        <dbReference type="EMBL" id="ORZ41167.1"/>
    </source>
</evidence>
<dbReference type="PANTHER" id="PTHR46586">
    <property type="entry name" value="ANKYRIN REPEAT-CONTAINING PROTEIN"/>
    <property type="match status" value="1"/>
</dbReference>
<keyword evidence="2" id="KW-1185">Reference proteome</keyword>
<dbReference type="Proteomes" id="UP000193411">
    <property type="component" value="Unassembled WGS sequence"/>
</dbReference>
<dbReference type="AlphaFoldDB" id="A0A1Y2I2S0"/>
<dbReference type="PANTHER" id="PTHR46586:SF3">
    <property type="entry name" value="ANKYRIN REPEAT-CONTAINING PROTEIN"/>
    <property type="match status" value="1"/>
</dbReference>